<accession>A0A974HJA4</accession>
<dbReference type="PANTHER" id="PTHR22752:SF13">
    <property type="entry name" value="5-HYDROXYTRYPTAMINE RECEPTOR 1B"/>
    <property type="match status" value="1"/>
</dbReference>
<feature type="region of interest" description="Disordered" evidence="10">
    <location>
        <begin position="321"/>
        <end position="374"/>
    </location>
</feature>
<dbReference type="PANTHER" id="PTHR22752">
    <property type="entry name" value="G PROTEIN-COUPLED RECEPTOR"/>
    <property type="match status" value="1"/>
</dbReference>
<keyword evidence="5 9" id="KW-0297">G-protein coupled receptor</keyword>
<comment type="similarity">
    <text evidence="9">Belongs to the G-protein coupled receptor 1 family.</text>
</comment>
<keyword evidence="6 11" id="KW-0472">Membrane</keyword>
<feature type="transmembrane region" description="Helical" evidence="11">
    <location>
        <begin position="22"/>
        <end position="43"/>
    </location>
</feature>
<dbReference type="Pfam" id="PF00001">
    <property type="entry name" value="7tm_1"/>
    <property type="match status" value="1"/>
</dbReference>
<evidence type="ECO:0000256" key="2">
    <source>
        <dbReference type="ARBA" id="ARBA00022475"/>
    </source>
</evidence>
<dbReference type="InterPro" id="IPR017452">
    <property type="entry name" value="GPCR_Rhodpsn_7TM"/>
</dbReference>
<dbReference type="PROSITE" id="PS50262">
    <property type="entry name" value="G_PROTEIN_RECEP_F1_2"/>
    <property type="match status" value="1"/>
</dbReference>
<protein>
    <recommendedName>
        <fullName evidence="12">G-protein coupled receptors family 1 profile domain-containing protein</fullName>
    </recommendedName>
</protein>
<evidence type="ECO:0000256" key="11">
    <source>
        <dbReference type="SAM" id="Phobius"/>
    </source>
</evidence>
<reference evidence="14" key="1">
    <citation type="journal article" date="2016" name="Nature">
        <title>Genome evolution in the allotetraploid frog Xenopus laevis.</title>
        <authorList>
            <person name="Session A.M."/>
            <person name="Uno Y."/>
            <person name="Kwon T."/>
            <person name="Chapman J.A."/>
            <person name="Toyoda A."/>
            <person name="Takahashi S."/>
            <person name="Fukui A."/>
            <person name="Hikosaka A."/>
            <person name="Suzuki A."/>
            <person name="Kondo M."/>
            <person name="van Heeringen S.J."/>
            <person name="Quigley I."/>
            <person name="Heinz S."/>
            <person name="Ogino H."/>
            <person name="Ochi H."/>
            <person name="Hellsten U."/>
            <person name="Lyons J.B."/>
            <person name="Simakov O."/>
            <person name="Putnam N."/>
            <person name="Stites J."/>
            <person name="Kuroki Y."/>
            <person name="Tanaka T."/>
            <person name="Michiue T."/>
            <person name="Watanabe M."/>
            <person name="Bogdanovic O."/>
            <person name="Lister R."/>
            <person name="Georgiou G."/>
            <person name="Paranjpe S.S."/>
            <person name="van Kruijsbergen I."/>
            <person name="Shu S."/>
            <person name="Carlson J."/>
            <person name="Kinoshita T."/>
            <person name="Ohta Y."/>
            <person name="Mawaribuchi S."/>
            <person name="Jenkins J."/>
            <person name="Grimwood J."/>
            <person name="Schmutz J."/>
            <person name="Mitros T."/>
            <person name="Mozaffari S.V."/>
            <person name="Suzuki Y."/>
            <person name="Haramoto Y."/>
            <person name="Yamamoto T.S."/>
            <person name="Takagi C."/>
            <person name="Heald R."/>
            <person name="Miller K."/>
            <person name="Haudenschild C."/>
            <person name="Kitzman J."/>
            <person name="Nakayama T."/>
            <person name="Izutsu Y."/>
            <person name="Robert J."/>
            <person name="Fortriede J."/>
            <person name="Burns K."/>
            <person name="Lotay V."/>
            <person name="Karimi K."/>
            <person name="Yasuoka Y."/>
            <person name="Dichmann D.S."/>
            <person name="Flajnik M.F."/>
            <person name="Houston D.W."/>
            <person name="Shendure J."/>
            <person name="DuPasquier L."/>
            <person name="Vize P.D."/>
            <person name="Zorn A.M."/>
            <person name="Ito M."/>
            <person name="Marcotte E.M."/>
            <person name="Wallingford J.B."/>
            <person name="Ito Y."/>
            <person name="Asashima M."/>
            <person name="Ueno N."/>
            <person name="Matsuda Y."/>
            <person name="Veenstra G.J."/>
            <person name="Fujiyama A."/>
            <person name="Harland R.M."/>
            <person name="Taira M."/>
            <person name="Rokhsar D.S."/>
        </authorList>
    </citation>
    <scope>NUCLEOTIDE SEQUENCE [LARGE SCALE GENOMIC DNA]</scope>
    <source>
        <strain evidence="14">J</strain>
    </source>
</reference>
<organism evidence="13 14">
    <name type="scientific">Xenopus laevis</name>
    <name type="common">African clawed frog</name>
    <dbReference type="NCBI Taxonomy" id="8355"/>
    <lineage>
        <taxon>Eukaryota</taxon>
        <taxon>Metazoa</taxon>
        <taxon>Chordata</taxon>
        <taxon>Craniata</taxon>
        <taxon>Vertebrata</taxon>
        <taxon>Euteleostomi</taxon>
        <taxon>Amphibia</taxon>
        <taxon>Batrachia</taxon>
        <taxon>Anura</taxon>
        <taxon>Pipoidea</taxon>
        <taxon>Pipidae</taxon>
        <taxon>Xenopodinae</taxon>
        <taxon>Xenopus</taxon>
        <taxon>Xenopus</taxon>
    </lineage>
</organism>
<evidence type="ECO:0000256" key="6">
    <source>
        <dbReference type="ARBA" id="ARBA00023136"/>
    </source>
</evidence>
<feature type="transmembrane region" description="Helical" evidence="11">
    <location>
        <begin position="223"/>
        <end position="244"/>
    </location>
</feature>
<feature type="transmembrane region" description="Helical" evidence="11">
    <location>
        <begin position="64"/>
        <end position="86"/>
    </location>
</feature>
<keyword evidence="3 9" id="KW-0812">Transmembrane</keyword>
<feature type="transmembrane region" description="Helical" evidence="11">
    <location>
        <begin position="106"/>
        <end position="127"/>
    </location>
</feature>
<gene>
    <name evidence="13" type="ORF">XELAEV_18026909mg</name>
</gene>
<keyword evidence="7 9" id="KW-0675">Receptor</keyword>
<dbReference type="Proteomes" id="UP000694892">
    <property type="component" value="Chromosome 5L"/>
</dbReference>
<dbReference type="SUPFAM" id="SSF81321">
    <property type="entry name" value="Family A G protein-coupled receptor-like"/>
    <property type="match status" value="1"/>
</dbReference>
<evidence type="ECO:0000256" key="7">
    <source>
        <dbReference type="ARBA" id="ARBA00023170"/>
    </source>
</evidence>
<dbReference type="GO" id="GO:0004930">
    <property type="term" value="F:G protein-coupled receptor activity"/>
    <property type="evidence" value="ECO:0007669"/>
    <property type="project" value="UniProtKB-KW"/>
</dbReference>
<keyword evidence="2" id="KW-1003">Cell membrane</keyword>
<evidence type="ECO:0000313" key="14">
    <source>
        <dbReference type="Proteomes" id="UP000694892"/>
    </source>
</evidence>
<evidence type="ECO:0000256" key="3">
    <source>
        <dbReference type="ARBA" id="ARBA00022692"/>
    </source>
</evidence>
<dbReference type="CDD" id="cd00637">
    <property type="entry name" value="7tm_classA_rhodopsin-like"/>
    <property type="match status" value="1"/>
</dbReference>
<evidence type="ECO:0000256" key="5">
    <source>
        <dbReference type="ARBA" id="ARBA00023040"/>
    </source>
</evidence>
<dbReference type="GO" id="GO:0005886">
    <property type="term" value="C:plasma membrane"/>
    <property type="evidence" value="ECO:0007669"/>
    <property type="project" value="UniProtKB-SubCell"/>
</dbReference>
<proteinExistence type="inferred from homology"/>
<dbReference type="InterPro" id="IPR000276">
    <property type="entry name" value="GPCR_Rhodpsn"/>
</dbReference>
<feature type="domain" description="G-protein coupled receptors family 1 profile" evidence="12">
    <location>
        <begin position="1"/>
        <end position="280"/>
    </location>
</feature>
<evidence type="ECO:0000256" key="4">
    <source>
        <dbReference type="ARBA" id="ARBA00022989"/>
    </source>
</evidence>
<dbReference type="PROSITE" id="PS00237">
    <property type="entry name" value="G_PROTEIN_RECEP_F1_1"/>
    <property type="match status" value="1"/>
</dbReference>
<sequence length="431" mass="49006">MPFVAFSLLYEDWHNIHELCLFVGYMSSVYCTASVLSVAAVSLDRYWAIVDCLRYDRPWTTRKTLYTITWIWIQALLTCCPPLLGWSQIVYVPSKYTCTTDWTTSTSYTIFFMAVSVLIPAAVLIYCHIRTISVARRHAKKIQILESQLQRNSPRKKVSEIDKPTCSQLIFIVNCKFLTDSNSFDSQSITSFSPDLLNLKNVKRDIFSDNDLYGKDPCGRFRLIFVLVAFLCCWVPYMVVNLIQAIEQATLQHTTMIPSPVITTAYWLTLLNSDFNPLFYVLLSKRFQKALQVFLRRICGRDPLTDIPSFHRRRTSSNVTGISQFHCPTDQHNQGENTGPQPSPVISRHNSQKFNESLPGHLSNSSEPRISSYEADSENRSVLLNPSSLPEQFLRVPNASPSLIRLPSVSGGKRSKLVCGNITIQVSCEEN</sequence>
<dbReference type="PRINTS" id="PR00237">
    <property type="entry name" value="GPCRRHODOPSN"/>
</dbReference>
<dbReference type="OMA" id="VRLFMVI"/>
<feature type="compositionally biased region" description="Polar residues" evidence="10">
    <location>
        <begin position="330"/>
        <end position="340"/>
    </location>
</feature>
<evidence type="ECO:0000259" key="12">
    <source>
        <dbReference type="PROSITE" id="PS50262"/>
    </source>
</evidence>
<comment type="subcellular location">
    <subcellularLocation>
        <location evidence="1">Cell membrane</location>
        <topology evidence="1">Multi-pass membrane protein</topology>
    </subcellularLocation>
</comment>
<evidence type="ECO:0000313" key="13">
    <source>
        <dbReference type="EMBL" id="OCT80104.1"/>
    </source>
</evidence>
<evidence type="ECO:0000256" key="8">
    <source>
        <dbReference type="ARBA" id="ARBA00023224"/>
    </source>
</evidence>
<dbReference type="AlphaFoldDB" id="A0A974HJA4"/>
<name>A0A974HJA4_XENLA</name>
<evidence type="ECO:0000256" key="1">
    <source>
        <dbReference type="ARBA" id="ARBA00004651"/>
    </source>
</evidence>
<feature type="transmembrane region" description="Helical" evidence="11">
    <location>
        <begin position="264"/>
        <end position="283"/>
    </location>
</feature>
<evidence type="ECO:0000256" key="9">
    <source>
        <dbReference type="RuleBase" id="RU000688"/>
    </source>
</evidence>
<dbReference type="Gene3D" id="1.20.1070.10">
    <property type="entry name" value="Rhodopsin 7-helix transmembrane proteins"/>
    <property type="match status" value="1"/>
</dbReference>
<dbReference type="EMBL" id="CM004474">
    <property type="protein sequence ID" value="OCT80104.1"/>
    <property type="molecule type" value="Genomic_DNA"/>
</dbReference>
<evidence type="ECO:0000256" key="10">
    <source>
        <dbReference type="SAM" id="MobiDB-lite"/>
    </source>
</evidence>
<keyword evidence="8 9" id="KW-0807">Transducer</keyword>
<keyword evidence="4 11" id="KW-1133">Transmembrane helix</keyword>